<sequence>MSKLPPGPAIDVPVKKHGCPSASVENLPDVKSADRNARGSKKQAGGEKSGRLKTGLIISSLEVPTLQNDIPNYDWFSIVTQLREQQPRPTEEVKVQISKPKPRAESQIRTCISPPDKIQVPEDWWNGPEDQAKSIPELQLCWIREHDFNPTSGRSEDYVEFLEPHEMLELDEPHISDESVPGALPAHVLGHLEHEGVAEKEVECPPPAVTIDSDDLLSKHCTSKLAYDNVTSVASLRHYSLLREMNDICYGTINTKEVPQDEKSLFSLEVPLFWDDGLPISLTCVHSLTENNANGVLASESFERLPGLLNGDYFQRLIVAPELRMDDQEFQSIPVPSEPEWSTTKLQLATVSAILSECEPSPSTATDWLYLDWHLEQDTTTCNDAQCFNLHAYLERSYHPTETVIAFTNTAADNSCWRVALKLVGMSENSNVPRRTGTGRENLKDSDRQSDRETPTLFVMSGTIPEGLADGDAERTLSAGNSRNPVEILEPTGIQVAAVNFSTHDQDLSGAEEIQNLQKRDSATEADRKEAILSIASRQERAEPLNRNRRDSGSAFDEFTLFVNGRKGILFNDLSSQPRAGCEHEENSRELKEGPTAISVTELQPDDGKQESLGVFHHSVTLTAEMQSLIGTLASDYHSLILMRDTLGKQRTQEVNIPRKFGFDNQGNLHLMAVIKSINSELPLTPHRQIILRGLTALHVLRQTALNLFTYGIQVAHLYLENFFTKIRFLEDLILNSRVELEDSYNQVERGDRQDHPKLSHLERLLKERAGAQHKVLLIADRRAFFSLYKRLHSWGFIPYQIDRKEQYLHKAALIPDTAAKLRDEITDALSCSNCFLVPQLYITDSFPVEKFTLIIQYAYFGADATLDGVLQRGRCERHIFKDVINTDEGNPSVTPGRAQLHFDNTRFIEQPQGQFADKILKLVETTDDSAGPSVVAERKKWEEKAQGSGTTSDTAPSYSLAIDKKVVSSPLLNSGCFNQDCRDAAASNNSTEAGTYELILVANVSQQAPNRITERRSSYQKILALEKQKVQVVERELQLPVYLLLSPAVCVVVFTRAMLSDKPQNFQHEKRLLRADIDILLRAVNFAYRDCLLIFEGPPDFTTAVADILTDLHALATWLELQAQLFISSGEAITDKIIGKSVEAALETKTLNVFPTMTETPTIAEAFLTAFPSINPLTAHAVLSCCPLRDFISLTLEQQYALVQDWDVPRRSCELFKAQCSYREIVQCINETVGDKYHYREGPSHVVRGSDVKECVTIFDGRKTEVYPSNSERIINLTRVRMGKVLPDEELEEDLDVNLDFSLPEIQFEPWSSGPGFPTVELVKPNGGLQIRSPMNSISLESFPEFPPASEVTGEASGEDNSRIDSDQEDRTFGSHSFGDQDFSMQELTLDDIFIPNDEFPTFQRKESRFRGQDGDFLSRLSRLETSFGSSNELGSEGCTAGKQRKYLQSYSPGFSSGTFHSSDSGAFLGPIDEETDGYLTSSSEFLWPPVCEEKREDLKPAPFTKTLPFGARPTCKEGSRKRASLDVLRYEPQNTKALPQPSWTSRKFPKNNSYSSKETEPQAPRPPWASRKLRMSNYSSSSKETKQHSIGSSSILGGSVPSDKGPKLLLGLSRRGNDKQQRLVGINTSKEVQNPFKRQKILSGSRYKGVEE</sequence>
<proteinExistence type="predicted"/>
<feature type="compositionally biased region" description="Polar residues" evidence="1">
    <location>
        <begin position="1534"/>
        <end position="1558"/>
    </location>
</feature>
<feature type="region of interest" description="Disordered" evidence="1">
    <location>
        <begin position="1"/>
        <end position="50"/>
    </location>
</feature>
<gene>
    <name evidence="2" type="ORF">R1sor_026941</name>
</gene>
<evidence type="ECO:0000256" key="1">
    <source>
        <dbReference type="SAM" id="MobiDB-lite"/>
    </source>
</evidence>
<dbReference type="Proteomes" id="UP001633002">
    <property type="component" value="Unassembled WGS sequence"/>
</dbReference>
<feature type="region of interest" description="Disordered" evidence="1">
    <location>
        <begin position="429"/>
        <end position="456"/>
    </location>
</feature>
<organism evidence="2 3">
    <name type="scientific">Riccia sorocarpa</name>
    <dbReference type="NCBI Taxonomy" id="122646"/>
    <lineage>
        <taxon>Eukaryota</taxon>
        <taxon>Viridiplantae</taxon>
        <taxon>Streptophyta</taxon>
        <taxon>Embryophyta</taxon>
        <taxon>Marchantiophyta</taxon>
        <taxon>Marchantiopsida</taxon>
        <taxon>Marchantiidae</taxon>
        <taxon>Marchantiales</taxon>
        <taxon>Ricciaceae</taxon>
        <taxon>Riccia</taxon>
    </lineage>
</organism>
<feature type="compositionally biased region" description="Basic and acidic residues" evidence="1">
    <location>
        <begin position="441"/>
        <end position="454"/>
    </location>
</feature>
<dbReference type="PANTHER" id="PTHR35764">
    <property type="entry name" value="PROTEIN SHORTAGE IN CHIASMATA 1"/>
    <property type="match status" value="1"/>
</dbReference>
<feature type="compositionally biased region" description="Basic and acidic residues" evidence="1">
    <location>
        <begin position="1361"/>
        <end position="1374"/>
    </location>
</feature>
<keyword evidence="3" id="KW-1185">Reference proteome</keyword>
<protein>
    <recommendedName>
        <fullName evidence="4">Protein SHORTAGE IN CHIASMATA 1</fullName>
    </recommendedName>
</protein>
<feature type="region of interest" description="Disordered" evidence="1">
    <location>
        <begin position="932"/>
        <end position="955"/>
    </location>
</feature>
<feature type="region of interest" description="Disordered" evidence="1">
    <location>
        <begin position="1341"/>
        <end position="1381"/>
    </location>
</feature>
<dbReference type="InterPro" id="IPR038824">
    <property type="entry name" value="SHOC1-like"/>
</dbReference>
<evidence type="ECO:0008006" key="4">
    <source>
        <dbReference type="Google" id="ProtNLM"/>
    </source>
</evidence>
<feature type="compositionally biased region" description="Low complexity" evidence="1">
    <location>
        <begin position="1591"/>
        <end position="1601"/>
    </location>
</feature>
<name>A0ABD3GCS9_9MARC</name>
<comment type="caution">
    <text evidence="2">The sequence shown here is derived from an EMBL/GenBank/DDBJ whole genome shotgun (WGS) entry which is preliminary data.</text>
</comment>
<evidence type="ECO:0000313" key="2">
    <source>
        <dbReference type="EMBL" id="KAL3676993.1"/>
    </source>
</evidence>
<reference evidence="2 3" key="1">
    <citation type="submission" date="2024-09" db="EMBL/GenBank/DDBJ databases">
        <title>Chromosome-scale assembly of Riccia sorocarpa.</title>
        <authorList>
            <person name="Paukszto L."/>
        </authorList>
    </citation>
    <scope>NUCLEOTIDE SEQUENCE [LARGE SCALE GENOMIC DNA]</scope>
    <source>
        <strain evidence="2">LP-2024</strain>
        <tissue evidence="2">Aerial parts of the thallus</tissue>
    </source>
</reference>
<feature type="compositionally biased region" description="Basic and acidic residues" evidence="1">
    <location>
        <begin position="937"/>
        <end position="946"/>
    </location>
</feature>
<accession>A0ABD3GCS9</accession>
<feature type="region of interest" description="Disordered" evidence="1">
    <location>
        <begin position="1500"/>
        <end position="1654"/>
    </location>
</feature>
<evidence type="ECO:0000313" key="3">
    <source>
        <dbReference type="Proteomes" id="UP001633002"/>
    </source>
</evidence>
<feature type="compositionally biased region" description="Basic and acidic residues" evidence="1">
    <location>
        <begin position="1516"/>
        <end position="1526"/>
    </location>
</feature>
<dbReference type="EMBL" id="JBJQOH010000008">
    <property type="protein sequence ID" value="KAL3676993.1"/>
    <property type="molecule type" value="Genomic_DNA"/>
</dbReference>
<dbReference type="PANTHER" id="PTHR35764:SF1">
    <property type="entry name" value="PROTEIN SHORTAGE IN CHIASMATA 1"/>
    <property type="match status" value="1"/>
</dbReference>